<evidence type="ECO:0000256" key="8">
    <source>
        <dbReference type="ARBA" id="ARBA00022989"/>
    </source>
</evidence>
<dbReference type="RefSeq" id="WP_058122808.1">
    <property type="nucleotide sequence ID" value="NZ_CYRX01000011.1"/>
</dbReference>
<dbReference type="Pfam" id="PF01127">
    <property type="entry name" value="Sdh_cyt"/>
    <property type="match status" value="1"/>
</dbReference>
<dbReference type="SUPFAM" id="SSF81343">
    <property type="entry name" value="Fumarate reductase respiratory complex transmembrane subunits"/>
    <property type="match status" value="1"/>
</dbReference>
<keyword evidence="10 13" id="KW-0472">Membrane</keyword>
<evidence type="ECO:0000256" key="9">
    <source>
        <dbReference type="ARBA" id="ARBA00023004"/>
    </source>
</evidence>
<name>A0A0P1FK95_9RHOB</name>
<keyword evidence="7 12" id="KW-0479">Metal-binding</keyword>
<proteinExistence type="inferred from homology"/>
<comment type="function">
    <text evidence="1">Membrane-anchoring subunit of succinate dehydrogenase (SDH).</text>
</comment>
<dbReference type="GO" id="GO:0046872">
    <property type="term" value="F:metal ion binding"/>
    <property type="evidence" value="ECO:0007669"/>
    <property type="project" value="UniProtKB-KW"/>
</dbReference>
<evidence type="ECO:0000256" key="6">
    <source>
        <dbReference type="ARBA" id="ARBA00022692"/>
    </source>
</evidence>
<gene>
    <name evidence="14" type="ORF">THS5294_00932</name>
</gene>
<evidence type="ECO:0000313" key="15">
    <source>
        <dbReference type="Proteomes" id="UP000051298"/>
    </source>
</evidence>
<evidence type="ECO:0000256" key="12">
    <source>
        <dbReference type="PIRSR" id="PIRSR000178-1"/>
    </source>
</evidence>
<evidence type="ECO:0000256" key="3">
    <source>
        <dbReference type="ARBA" id="ARBA00007244"/>
    </source>
</evidence>
<dbReference type="InterPro" id="IPR034804">
    <property type="entry name" value="SQR/QFR_C/D"/>
</dbReference>
<evidence type="ECO:0000256" key="4">
    <source>
        <dbReference type="ARBA" id="ARBA00020076"/>
    </source>
</evidence>
<dbReference type="AlphaFoldDB" id="A0A0P1FK95"/>
<evidence type="ECO:0000256" key="7">
    <source>
        <dbReference type="ARBA" id="ARBA00022723"/>
    </source>
</evidence>
<dbReference type="eggNOG" id="COG2009">
    <property type="taxonomic scope" value="Bacteria"/>
</dbReference>
<protein>
    <recommendedName>
        <fullName evidence="4">Succinate dehydrogenase cytochrome b556 subunit</fullName>
    </recommendedName>
</protein>
<comment type="similarity">
    <text evidence="3">Belongs to the cytochrome b560 family.</text>
</comment>
<dbReference type="PANTHER" id="PTHR41910:SF1">
    <property type="entry name" value="SUCCINATE DEHYDROGENASE HYDROPHOBIC MEMBRANE ANCHOR SUBUNIT"/>
    <property type="match status" value="1"/>
</dbReference>
<dbReference type="InterPro" id="IPR000701">
    <property type="entry name" value="SuccDH_FuR_B_TM-su"/>
</dbReference>
<evidence type="ECO:0000256" key="11">
    <source>
        <dbReference type="ARBA" id="ARBA00025912"/>
    </source>
</evidence>
<dbReference type="InterPro" id="IPR014314">
    <property type="entry name" value="Succ_DH_cytb556"/>
</dbReference>
<evidence type="ECO:0000256" key="13">
    <source>
        <dbReference type="SAM" id="Phobius"/>
    </source>
</evidence>
<dbReference type="STRING" id="266809.PM03_08160"/>
<evidence type="ECO:0000313" key="14">
    <source>
        <dbReference type="EMBL" id="CUH59646.1"/>
    </source>
</evidence>
<comment type="subunit">
    <text evidence="11">Part of an enzyme complex containing four subunits: a flavoprotein, an iron-sulfur protein, plus two membrane-anchoring proteins, SdhC and SdhD. The complex can form homotrimers.</text>
</comment>
<keyword evidence="8 13" id="KW-1133">Transmembrane helix</keyword>
<comment type="cofactor">
    <cofactor evidence="12">
        <name>heme</name>
        <dbReference type="ChEBI" id="CHEBI:30413"/>
    </cofactor>
    <text evidence="12">The heme is bound between the two transmembrane subunits.</text>
</comment>
<sequence length="117" mass="12804">MSMARGITSRAHPLWLAYILHRISGLALALFLPLHFWVLALALTDPARLDGFLTLTDNGVVKLAEFGLVFLLAVHMFGGLRVMAMEWLPWSAPQKTLAAAAAALSFLIATLFFLQAI</sequence>
<dbReference type="InterPro" id="IPR039023">
    <property type="entry name" value="SdhC_prok"/>
</dbReference>
<keyword evidence="9 12" id="KW-0408">Iron</keyword>
<feature type="transmembrane region" description="Helical" evidence="13">
    <location>
        <begin position="96"/>
        <end position="114"/>
    </location>
</feature>
<accession>A0A0P1FK95</accession>
<evidence type="ECO:0000256" key="1">
    <source>
        <dbReference type="ARBA" id="ARBA00004050"/>
    </source>
</evidence>
<feature type="transmembrane region" description="Helical" evidence="13">
    <location>
        <begin position="66"/>
        <end position="84"/>
    </location>
</feature>
<dbReference type="Proteomes" id="UP000051298">
    <property type="component" value="Unassembled WGS sequence"/>
</dbReference>
<keyword evidence="5 12" id="KW-0349">Heme</keyword>
<feature type="binding site" description="axial binding residue" evidence="12">
    <location>
        <position position="75"/>
    </location>
    <ligand>
        <name>heme</name>
        <dbReference type="ChEBI" id="CHEBI:30413"/>
        <note>ligand shared with second transmembrane subunit</note>
    </ligand>
    <ligandPart>
        <name>Fe</name>
        <dbReference type="ChEBI" id="CHEBI:18248"/>
    </ligandPart>
</feature>
<evidence type="ECO:0000256" key="10">
    <source>
        <dbReference type="ARBA" id="ARBA00023136"/>
    </source>
</evidence>
<dbReference type="GO" id="GO:0009055">
    <property type="term" value="F:electron transfer activity"/>
    <property type="evidence" value="ECO:0007669"/>
    <property type="project" value="InterPro"/>
</dbReference>
<comment type="subcellular location">
    <subcellularLocation>
        <location evidence="2">Membrane</location>
    </subcellularLocation>
</comment>
<dbReference type="PANTHER" id="PTHR41910">
    <property type="entry name" value="SUCCINATE DEHYDROGENASE 2 MEMBRANE SUBUNIT SDHC"/>
    <property type="match status" value="1"/>
</dbReference>
<dbReference type="GO" id="GO:0006099">
    <property type="term" value="P:tricarboxylic acid cycle"/>
    <property type="evidence" value="ECO:0007669"/>
    <property type="project" value="InterPro"/>
</dbReference>
<evidence type="ECO:0000256" key="2">
    <source>
        <dbReference type="ARBA" id="ARBA00004370"/>
    </source>
</evidence>
<dbReference type="EMBL" id="CYRX01000011">
    <property type="protein sequence ID" value="CUH59646.1"/>
    <property type="molecule type" value="Genomic_DNA"/>
</dbReference>
<dbReference type="Gene3D" id="1.20.1300.10">
    <property type="entry name" value="Fumarate reductase/succinate dehydrogenase, transmembrane subunit"/>
    <property type="match status" value="1"/>
</dbReference>
<organism evidence="14 15">
    <name type="scientific">Thalassobacter stenotrophicus</name>
    <dbReference type="NCBI Taxonomy" id="266809"/>
    <lineage>
        <taxon>Bacteria</taxon>
        <taxon>Pseudomonadati</taxon>
        <taxon>Pseudomonadota</taxon>
        <taxon>Alphaproteobacteria</taxon>
        <taxon>Rhodobacterales</taxon>
        <taxon>Roseobacteraceae</taxon>
        <taxon>Thalassobacter</taxon>
    </lineage>
</organism>
<dbReference type="PIRSF" id="PIRSF000178">
    <property type="entry name" value="SDH_cyt_b560"/>
    <property type="match status" value="1"/>
</dbReference>
<reference evidence="14 15" key="1">
    <citation type="submission" date="2015-09" db="EMBL/GenBank/DDBJ databases">
        <authorList>
            <consortium name="Swine Surveillance"/>
        </authorList>
    </citation>
    <scope>NUCLEOTIDE SEQUENCE [LARGE SCALE GENOMIC DNA]</scope>
    <source>
        <strain evidence="14 15">CECT 5294</strain>
    </source>
</reference>
<evidence type="ECO:0000256" key="5">
    <source>
        <dbReference type="ARBA" id="ARBA00022617"/>
    </source>
</evidence>
<dbReference type="GO" id="GO:0016020">
    <property type="term" value="C:membrane"/>
    <property type="evidence" value="ECO:0007669"/>
    <property type="project" value="UniProtKB-SubCell"/>
</dbReference>
<dbReference type="NCBIfam" id="TIGR02970">
    <property type="entry name" value="succ_dehyd_cytB"/>
    <property type="match status" value="1"/>
</dbReference>
<keyword evidence="6 13" id="KW-0812">Transmembrane</keyword>